<dbReference type="EMBL" id="KB359245">
    <property type="protein sequence ID" value="ELV14206.1"/>
    <property type="molecule type" value="Genomic_DNA"/>
</dbReference>
<proteinExistence type="predicted"/>
<protein>
    <submittedName>
        <fullName evidence="1">Ubiquitin-like modifier-activating enzyme 1</fullName>
    </submittedName>
</protein>
<dbReference type="STRING" id="246437.L8YI38"/>
<organism evidence="1 2">
    <name type="scientific">Tupaia chinensis</name>
    <name type="common">Chinese tree shrew</name>
    <name type="synonym">Tupaia belangeri chinensis</name>
    <dbReference type="NCBI Taxonomy" id="246437"/>
    <lineage>
        <taxon>Eukaryota</taxon>
        <taxon>Metazoa</taxon>
        <taxon>Chordata</taxon>
        <taxon>Craniata</taxon>
        <taxon>Vertebrata</taxon>
        <taxon>Euteleostomi</taxon>
        <taxon>Mammalia</taxon>
        <taxon>Eutheria</taxon>
        <taxon>Euarchontoglires</taxon>
        <taxon>Scandentia</taxon>
        <taxon>Tupaiidae</taxon>
        <taxon>Tupaia</taxon>
    </lineage>
</organism>
<dbReference type="Proteomes" id="UP000011518">
    <property type="component" value="Unassembled WGS sequence"/>
</dbReference>
<keyword evidence="2" id="KW-1185">Reference proteome</keyword>
<name>L8YI38_TUPCH</name>
<dbReference type="InParanoid" id="L8YI38"/>
<reference evidence="2" key="2">
    <citation type="journal article" date="2013" name="Nat. Commun.">
        <title>Genome of the Chinese tree shrew.</title>
        <authorList>
            <person name="Fan Y."/>
            <person name="Huang Z.Y."/>
            <person name="Cao C.C."/>
            <person name="Chen C.S."/>
            <person name="Chen Y.X."/>
            <person name="Fan D.D."/>
            <person name="He J."/>
            <person name="Hou H.L."/>
            <person name="Hu L."/>
            <person name="Hu X.T."/>
            <person name="Jiang X.T."/>
            <person name="Lai R."/>
            <person name="Lang Y.S."/>
            <person name="Liang B."/>
            <person name="Liao S.G."/>
            <person name="Mu D."/>
            <person name="Ma Y.Y."/>
            <person name="Niu Y.Y."/>
            <person name="Sun X.Q."/>
            <person name="Xia J.Q."/>
            <person name="Xiao J."/>
            <person name="Xiong Z.Q."/>
            <person name="Xu L."/>
            <person name="Yang L."/>
            <person name="Zhang Y."/>
            <person name="Zhao W."/>
            <person name="Zhao X.D."/>
            <person name="Zheng Y.T."/>
            <person name="Zhou J.M."/>
            <person name="Zhu Y.B."/>
            <person name="Zhang G.J."/>
            <person name="Wang J."/>
            <person name="Yao Y.G."/>
        </authorList>
    </citation>
    <scope>NUCLEOTIDE SEQUENCE [LARGE SCALE GENOMIC DNA]</scope>
</reference>
<reference evidence="2" key="1">
    <citation type="submission" date="2012-07" db="EMBL/GenBank/DDBJ databases">
        <title>Genome of the Chinese tree shrew, a rising model animal genetically related to primates.</title>
        <authorList>
            <person name="Zhang G."/>
            <person name="Fan Y."/>
            <person name="Yao Y."/>
            <person name="Huang Z."/>
        </authorList>
    </citation>
    <scope>NUCLEOTIDE SEQUENCE [LARGE SCALE GENOMIC DNA]</scope>
</reference>
<evidence type="ECO:0000313" key="2">
    <source>
        <dbReference type="Proteomes" id="UP000011518"/>
    </source>
</evidence>
<evidence type="ECO:0000313" key="1">
    <source>
        <dbReference type="EMBL" id="ELV14206.1"/>
    </source>
</evidence>
<gene>
    <name evidence="1" type="ORF">TREES_T100007959</name>
</gene>
<dbReference type="AlphaFoldDB" id="L8YI38"/>
<accession>L8YI38</accession>
<sequence length="63" mass="7589">MRSMAEYDSRLEELKATLPSPDKLPGFKMYPIDFEKPYCFEYLLHAKHWSDSAYENAQKRWDI</sequence>